<keyword evidence="3" id="KW-0862">Zinc</keyword>
<gene>
    <name evidence="7" type="ORF">BDP27DRAFT_1410263</name>
</gene>
<protein>
    <recommendedName>
        <fullName evidence="6">MYND-type domain-containing protein</fullName>
    </recommendedName>
</protein>
<name>A0A9P5P5I7_9AGAR</name>
<evidence type="ECO:0000256" key="4">
    <source>
        <dbReference type="PROSITE-ProRule" id="PRU00134"/>
    </source>
</evidence>
<evidence type="ECO:0000313" key="7">
    <source>
        <dbReference type="EMBL" id="KAF9028609.1"/>
    </source>
</evidence>
<keyword evidence="8" id="KW-1185">Reference proteome</keyword>
<keyword evidence="2 4" id="KW-0863">Zinc-finger</keyword>
<proteinExistence type="predicted"/>
<evidence type="ECO:0000259" key="6">
    <source>
        <dbReference type="PROSITE" id="PS50865"/>
    </source>
</evidence>
<feature type="region of interest" description="Disordered" evidence="5">
    <location>
        <begin position="1"/>
        <end position="21"/>
    </location>
</feature>
<dbReference type="PROSITE" id="PS50865">
    <property type="entry name" value="ZF_MYND_2"/>
    <property type="match status" value="1"/>
</dbReference>
<evidence type="ECO:0000313" key="8">
    <source>
        <dbReference type="Proteomes" id="UP000772434"/>
    </source>
</evidence>
<dbReference type="OrthoDB" id="194358at2759"/>
<dbReference type="GO" id="GO:0008270">
    <property type="term" value="F:zinc ion binding"/>
    <property type="evidence" value="ECO:0007669"/>
    <property type="project" value="UniProtKB-KW"/>
</dbReference>
<feature type="domain" description="MYND-type" evidence="6">
    <location>
        <begin position="54"/>
        <end position="96"/>
    </location>
</feature>
<dbReference type="SUPFAM" id="SSF144232">
    <property type="entry name" value="HIT/MYND zinc finger-like"/>
    <property type="match status" value="1"/>
</dbReference>
<dbReference type="PROSITE" id="PS01360">
    <property type="entry name" value="ZF_MYND_1"/>
    <property type="match status" value="1"/>
</dbReference>
<keyword evidence="1" id="KW-0479">Metal-binding</keyword>
<dbReference type="EMBL" id="JADNRY010000732">
    <property type="protein sequence ID" value="KAF9028609.1"/>
    <property type="molecule type" value="Genomic_DNA"/>
</dbReference>
<dbReference type="InterPro" id="IPR002893">
    <property type="entry name" value="Znf_MYND"/>
</dbReference>
<evidence type="ECO:0000256" key="2">
    <source>
        <dbReference type="ARBA" id="ARBA00022771"/>
    </source>
</evidence>
<evidence type="ECO:0000256" key="5">
    <source>
        <dbReference type="SAM" id="MobiDB-lite"/>
    </source>
</evidence>
<comment type="caution">
    <text evidence="7">The sequence shown here is derived from an EMBL/GenBank/DDBJ whole genome shotgun (WGS) entry which is preliminary data.</text>
</comment>
<organism evidence="7 8">
    <name type="scientific">Rhodocollybia butyracea</name>
    <dbReference type="NCBI Taxonomy" id="206335"/>
    <lineage>
        <taxon>Eukaryota</taxon>
        <taxon>Fungi</taxon>
        <taxon>Dikarya</taxon>
        <taxon>Basidiomycota</taxon>
        <taxon>Agaricomycotina</taxon>
        <taxon>Agaricomycetes</taxon>
        <taxon>Agaricomycetidae</taxon>
        <taxon>Agaricales</taxon>
        <taxon>Marasmiineae</taxon>
        <taxon>Omphalotaceae</taxon>
        <taxon>Rhodocollybia</taxon>
    </lineage>
</organism>
<dbReference type="Proteomes" id="UP000772434">
    <property type="component" value="Unassembled WGS sequence"/>
</dbReference>
<dbReference type="AlphaFoldDB" id="A0A9P5P5I7"/>
<dbReference type="Pfam" id="PF01753">
    <property type="entry name" value="zf-MYND"/>
    <property type="match status" value="1"/>
</dbReference>
<reference evidence="7" key="1">
    <citation type="submission" date="2020-11" db="EMBL/GenBank/DDBJ databases">
        <authorList>
            <consortium name="DOE Joint Genome Institute"/>
            <person name="Ahrendt S."/>
            <person name="Riley R."/>
            <person name="Andreopoulos W."/>
            <person name="Labutti K."/>
            <person name="Pangilinan J."/>
            <person name="Ruiz-Duenas F.J."/>
            <person name="Barrasa J.M."/>
            <person name="Sanchez-Garcia M."/>
            <person name="Camarero S."/>
            <person name="Miyauchi S."/>
            <person name="Serrano A."/>
            <person name="Linde D."/>
            <person name="Babiker R."/>
            <person name="Drula E."/>
            <person name="Ayuso-Fernandez I."/>
            <person name="Pacheco R."/>
            <person name="Padilla G."/>
            <person name="Ferreira P."/>
            <person name="Barriuso J."/>
            <person name="Kellner H."/>
            <person name="Castanera R."/>
            <person name="Alfaro M."/>
            <person name="Ramirez L."/>
            <person name="Pisabarro A.G."/>
            <person name="Kuo A."/>
            <person name="Tritt A."/>
            <person name="Lipzen A."/>
            <person name="He G."/>
            <person name="Yan M."/>
            <person name="Ng V."/>
            <person name="Cullen D."/>
            <person name="Martin F."/>
            <person name="Rosso M.-N."/>
            <person name="Henrissat B."/>
            <person name="Hibbett D."/>
            <person name="Martinez A.T."/>
            <person name="Grigoriev I.V."/>
        </authorList>
    </citation>
    <scope>NUCLEOTIDE SEQUENCE</scope>
    <source>
        <strain evidence="7">AH 40177</strain>
    </source>
</reference>
<feature type="compositionally biased region" description="Polar residues" evidence="5">
    <location>
        <begin position="1"/>
        <end position="10"/>
    </location>
</feature>
<dbReference type="Gene3D" id="6.10.140.2220">
    <property type="match status" value="1"/>
</dbReference>
<accession>A0A9P5P5I7</accession>
<evidence type="ECO:0000256" key="3">
    <source>
        <dbReference type="ARBA" id="ARBA00022833"/>
    </source>
</evidence>
<evidence type="ECO:0000256" key="1">
    <source>
        <dbReference type="ARBA" id="ARBA00022723"/>
    </source>
</evidence>
<sequence>MSRSQSSQQVPKRDNSHLPNWVGTFDEASSTGLHALKDNLHDQRVEVKQAKLRCNFCGKAEDNKKPLQCCSLCRTVHYCDRTCQVAHYKPVHKSDCKSFRNIPLCRSFTMDRILPGCKYPESVVFAKGHQEGIGCWVSTSGQIDCTLFQKAGNPLPSKDDASDDNPKTMMDALEAFPFGRAGAYLGLRVMVQNRRQADGKVVVIGNEILAVCTPRGADVLLEGMKPGETNVKIPSDLDNSQPLIGLKQAYIKLENFNGKEVKRTLPALIDGKACSVALSRGDYAIFSVHFRVGGPRITLDFQALEKIAHIQVPWLASDSTPPSLSPKDRKVTKAPMDHSLVASYFEDYRSHGEEAFITSHHGEARAKMISAGQDAVVSLLKQMAIHVGGGGRSMV</sequence>